<dbReference type="Proteomes" id="UP000622317">
    <property type="component" value="Unassembled WGS sequence"/>
</dbReference>
<feature type="transmembrane region" description="Helical" evidence="1">
    <location>
        <begin position="149"/>
        <end position="166"/>
    </location>
</feature>
<dbReference type="EMBL" id="JACYFG010000002">
    <property type="protein sequence ID" value="MBD5778079.1"/>
    <property type="molecule type" value="Genomic_DNA"/>
</dbReference>
<reference evidence="2" key="1">
    <citation type="submission" date="2020-09" db="EMBL/GenBank/DDBJ databases">
        <title>Pelagicoccus enzymogenes sp. nov. with an EPS production, isolated from marine sediment.</title>
        <authorList>
            <person name="Feng X."/>
        </authorList>
    </citation>
    <scope>NUCLEOTIDE SEQUENCE</scope>
    <source>
        <strain evidence="2">NFK12</strain>
    </source>
</reference>
<accession>A0A927IFR8</accession>
<proteinExistence type="predicted"/>
<feature type="transmembrane region" description="Helical" evidence="1">
    <location>
        <begin position="233"/>
        <end position="259"/>
    </location>
</feature>
<feature type="transmembrane region" description="Helical" evidence="1">
    <location>
        <begin position="477"/>
        <end position="494"/>
    </location>
</feature>
<keyword evidence="1" id="KW-1133">Transmembrane helix</keyword>
<feature type="transmembrane region" description="Helical" evidence="1">
    <location>
        <begin position="432"/>
        <end position="448"/>
    </location>
</feature>
<keyword evidence="3" id="KW-1185">Reference proteome</keyword>
<organism evidence="2 3">
    <name type="scientific">Pelagicoccus enzymogenes</name>
    <dbReference type="NCBI Taxonomy" id="2773457"/>
    <lineage>
        <taxon>Bacteria</taxon>
        <taxon>Pseudomonadati</taxon>
        <taxon>Verrucomicrobiota</taxon>
        <taxon>Opitutia</taxon>
        <taxon>Puniceicoccales</taxon>
        <taxon>Pelagicoccaceae</taxon>
        <taxon>Pelagicoccus</taxon>
    </lineage>
</organism>
<feature type="transmembrane region" description="Helical" evidence="1">
    <location>
        <begin position="341"/>
        <end position="361"/>
    </location>
</feature>
<feature type="transmembrane region" description="Helical" evidence="1">
    <location>
        <begin position="400"/>
        <end position="420"/>
    </location>
</feature>
<evidence type="ECO:0000313" key="3">
    <source>
        <dbReference type="Proteomes" id="UP000622317"/>
    </source>
</evidence>
<feature type="transmembrane region" description="Helical" evidence="1">
    <location>
        <begin position="454"/>
        <end position="470"/>
    </location>
</feature>
<evidence type="ECO:0000313" key="2">
    <source>
        <dbReference type="EMBL" id="MBD5778079.1"/>
    </source>
</evidence>
<dbReference type="RefSeq" id="WP_191615205.1">
    <property type="nucleotide sequence ID" value="NZ_JACYFG010000002.1"/>
</dbReference>
<sequence length="817" mass="88506">MPQAKQASRTLFHKLEPHLWWVSLVLASALLITATSRRIERVEALSSYPTWSTPAPATDATSPTGLEGGQRSLIVTGHHNPSFAWITEAQQAAEKGLWKIRYIDYDSAPDGRTTSRTSPYRWWLISIGWIHALASDVPLGYAIERASLYADPILLALLLVVGALYCRRYLSSTASAGYSIACVSIYPLSANFQGGAPDHHSLAWTLAMASLLPLFASLGSARNKRSHSLLAGGAGALALWNDAASQFPILLAILVGGIAFELLRKSASPASERQSHWRAWSFAGAALTLAASLFEFGLSSFTNSLESISPIHAITILGIGEWLHAANARGKNGLKGFDKKCLPGIALGAIALLAWPIAGFLTDSATLFAGDFYARQLANHPAGGIDPHLGAWLGQASGTAKLACLMPALALPLLFLSRIFSAKCDADAKARFAFGLVPLLLSIALGIFQLRWWNLFDIVAIIALVLLVHEASKDKQLARLAALLLFIPGLIVGFPQKVDTTSSLELSPTETQLIIQKDFAYWLNKRSGGEPITLFSSPLLSATAAYYGGFRTIASTDDENEQGKQTAIRIASAGSAQETSILLNASGITHIALPLWDPMLNHFVRIGLKVPSGQELPPNAFAVALRDWEVPVWLRTLNYQTPHAAPFKDYRISSFALGPEQSPELGLSRLADIFVENGQLWEAKSIRGALLNYPRDLNALGAIANIDHALGDPQQLEESLEKLIPYLSRRSARDLPADRRINLASLFVRTQRIELAKKQLQACLDDLDTETLRLLTPTATASLLFLSKSLGIPFPDPKLKAQALELIAPSLRSELAK</sequence>
<comment type="caution">
    <text evidence="2">The sequence shown here is derived from an EMBL/GenBank/DDBJ whole genome shotgun (WGS) entry which is preliminary data.</text>
</comment>
<feature type="transmembrane region" description="Helical" evidence="1">
    <location>
        <begin position="178"/>
        <end position="196"/>
    </location>
</feature>
<dbReference type="AlphaFoldDB" id="A0A927IFR8"/>
<protein>
    <submittedName>
        <fullName evidence="2">Uncharacterized protein</fullName>
    </submittedName>
</protein>
<name>A0A927IFR8_9BACT</name>
<feature type="transmembrane region" description="Helical" evidence="1">
    <location>
        <begin position="122"/>
        <end position="143"/>
    </location>
</feature>
<feature type="transmembrane region" description="Helical" evidence="1">
    <location>
        <begin position="279"/>
        <end position="298"/>
    </location>
</feature>
<evidence type="ECO:0000256" key="1">
    <source>
        <dbReference type="SAM" id="Phobius"/>
    </source>
</evidence>
<gene>
    <name evidence="2" type="ORF">IEN85_01040</name>
</gene>
<keyword evidence="1" id="KW-0812">Transmembrane</keyword>
<keyword evidence="1" id="KW-0472">Membrane</keyword>